<evidence type="ECO:0000256" key="5">
    <source>
        <dbReference type="ARBA" id="ARBA00023186"/>
    </source>
</evidence>
<dbReference type="CDD" id="cd00309">
    <property type="entry name" value="chaperonin_type_I_II"/>
    <property type="match status" value="1"/>
</dbReference>
<dbReference type="Pfam" id="PF00118">
    <property type="entry name" value="Cpn60_TCP1"/>
    <property type="match status" value="1"/>
</dbReference>
<evidence type="ECO:0000256" key="3">
    <source>
        <dbReference type="ARBA" id="ARBA00022741"/>
    </source>
</evidence>
<keyword evidence="7" id="KW-1185">Reference proteome</keyword>
<dbReference type="GO" id="GO:0005524">
    <property type="term" value="F:ATP binding"/>
    <property type="evidence" value="ECO:0007669"/>
    <property type="project" value="UniProtKB-KW"/>
</dbReference>
<evidence type="ECO:0000256" key="2">
    <source>
        <dbReference type="ARBA" id="ARBA00008020"/>
    </source>
</evidence>
<dbReference type="InterPro" id="IPR002423">
    <property type="entry name" value="Cpn60/GroEL/TCP-1"/>
</dbReference>
<keyword evidence="5" id="KW-0143">Chaperone</keyword>
<name>A0AAV4LHR6_9BACL</name>
<dbReference type="Gene3D" id="3.50.7.10">
    <property type="entry name" value="GroEL"/>
    <property type="match status" value="1"/>
</dbReference>
<dbReference type="PROSITE" id="PS00751">
    <property type="entry name" value="TCP1_2"/>
    <property type="match status" value="1"/>
</dbReference>
<comment type="similarity">
    <text evidence="2">Belongs to the TCP-1 chaperonin family.</text>
</comment>
<dbReference type="Gene3D" id="1.10.560.10">
    <property type="entry name" value="GroEL-like equatorial domain"/>
    <property type="match status" value="1"/>
</dbReference>
<dbReference type="InterPro" id="IPR027409">
    <property type="entry name" value="GroEL-like_apical_dom_sf"/>
</dbReference>
<dbReference type="SUPFAM" id="SSF52029">
    <property type="entry name" value="GroEL apical domain-like"/>
    <property type="match status" value="1"/>
</dbReference>
<dbReference type="PANTHER" id="PTHR11353">
    <property type="entry name" value="CHAPERONIN"/>
    <property type="match status" value="1"/>
</dbReference>
<dbReference type="AlphaFoldDB" id="A0AAV4LHR6"/>
<reference evidence="6" key="1">
    <citation type="journal article" date="2023" name="Int. J. Syst. Evol. Microbiol.">
        <title>Collibacillus ludicampi gen. nov., sp. nov., a new soil bacterium of the family Alicyclobacillaceae.</title>
        <authorList>
            <person name="Jojima T."/>
            <person name="Ioku Y."/>
            <person name="Fukuta Y."/>
            <person name="Shirasaka N."/>
            <person name="Matsumura Y."/>
            <person name="Mori M."/>
        </authorList>
    </citation>
    <scope>NUCLEOTIDE SEQUENCE</scope>
    <source>
        <strain evidence="6">TP075</strain>
    </source>
</reference>
<dbReference type="InterPro" id="IPR002194">
    <property type="entry name" value="Chaperonin_TCP-1_CS"/>
</dbReference>
<evidence type="ECO:0000313" key="7">
    <source>
        <dbReference type="Proteomes" id="UP001057291"/>
    </source>
</evidence>
<proteinExistence type="inferred from homology"/>
<organism evidence="6 7">
    <name type="scientific">Collibacillus ludicampi</name>
    <dbReference type="NCBI Taxonomy" id="2771369"/>
    <lineage>
        <taxon>Bacteria</taxon>
        <taxon>Bacillati</taxon>
        <taxon>Bacillota</taxon>
        <taxon>Bacilli</taxon>
        <taxon>Bacillales</taxon>
        <taxon>Alicyclobacillaceae</taxon>
        <taxon>Collibacillus</taxon>
    </lineage>
</organism>
<sequence length="531" mass="58153">MYMVMETCYKDSMYMSNNKQKWSEQEDRHSTLLSNAQAVRAVTAAVEGTLGPKGLDTMLVSRNGDVIVTNDGVTILDLMEITHPAAKMLINIARAQQDEIGDGTTTATLLAGALVQEACAHVQTGVPVTRVIEGIQQGISRALEEIQARSRPLEQVDDPRLLQVARIAGREHGDIASLVVKAAQLMGLEKLRDPSFRLSEMIVSSVGATSEVFHGLLLNKQRMSPHMPEKVEKTWVFLLDDALEAEGIDEEALRTETGFQTYLQYKEEFRQSVRRLIDLGVRFICTGRGVSPVAEEMLTEAGVFVVQRVSSRDMRRLADYTGARPVKRTGLHKSPDELKKMLGWCAHVYQDKRMDMIRLEGGHGKPMATILVGATTAEVVGERARIAKDAASSVQAAVRGGIVPGGGALELYISRVIEKYREKVRGMAAYGVDAVAKALRRPITQIVLNAGFNPLEKIEDANAGQIHTNCDSLAIDCESGEVVDMMKRGVLDPTLVKYHALKAAGEVAVAVLRIQTIVRMRSDGMEDQGGF</sequence>
<dbReference type="EMBL" id="BOQE01000001">
    <property type="protein sequence ID" value="GIM47354.1"/>
    <property type="molecule type" value="Genomic_DNA"/>
</dbReference>
<keyword evidence="3" id="KW-0547">Nucleotide-binding</keyword>
<evidence type="ECO:0000256" key="4">
    <source>
        <dbReference type="ARBA" id="ARBA00022840"/>
    </source>
</evidence>
<keyword evidence="4" id="KW-0067">ATP-binding</keyword>
<gene>
    <name evidence="6" type="ORF">DNHGIG_29030</name>
</gene>
<comment type="similarity">
    <text evidence="1">Belongs to the chaperonin (HSP60) family.</text>
</comment>
<dbReference type="InterPro" id="IPR017998">
    <property type="entry name" value="Chaperone_TCP-1"/>
</dbReference>
<dbReference type="Gene3D" id="3.30.260.10">
    <property type="entry name" value="TCP-1-like chaperonin intermediate domain"/>
    <property type="match status" value="1"/>
</dbReference>
<dbReference type="InterPro" id="IPR027413">
    <property type="entry name" value="GROEL-like_equatorial_sf"/>
</dbReference>
<dbReference type="GO" id="GO:0140662">
    <property type="term" value="F:ATP-dependent protein folding chaperone"/>
    <property type="evidence" value="ECO:0007669"/>
    <property type="project" value="InterPro"/>
</dbReference>
<comment type="caution">
    <text evidence="6">The sequence shown here is derived from an EMBL/GenBank/DDBJ whole genome shotgun (WGS) entry which is preliminary data.</text>
</comment>
<evidence type="ECO:0000313" key="6">
    <source>
        <dbReference type="EMBL" id="GIM47354.1"/>
    </source>
</evidence>
<dbReference type="InterPro" id="IPR027410">
    <property type="entry name" value="TCP-1-like_intermed_sf"/>
</dbReference>
<dbReference type="Proteomes" id="UP001057291">
    <property type="component" value="Unassembled WGS sequence"/>
</dbReference>
<protein>
    <submittedName>
        <fullName evidence="6">Thermosome-like protein</fullName>
    </submittedName>
</protein>
<dbReference type="SUPFAM" id="SSF48592">
    <property type="entry name" value="GroEL equatorial domain-like"/>
    <property type="match status" value="1"/>
</dbReference>
<accession>A0AAV4LHR6</accession>
<dbReference type="GO" id="GO:0051082">
    <property type="term" value="F:unfolded protein binding"/>
    <property type="evidence" value="ECO:0007669"/>
    <property type="project" value="InterPro"/>
</dbReference>
<dbReference type="GO" id="GO:0016887">
    <property type="term" value="F:ATP hydrolysis activity"/>
    <property type="evidence" value="ECO:0007669"/>
    <property type="project" value="InterPro"/>
</dbReference>
<dbReference type="PRINTS" id="PR00304">
    <property type="entry name" value="TCOMPLEXTCP1"/>
</dbReference>
<evidence type="ECO:0000256" key="1">
    <source>
        <dbReference type="ARBA" id="ARBA00006607"/>
    </source>
</evidence>